<proteinExistence type="predicted"/>
<evidence type="ECO:0000256" key="5">
    <source>
        <dbReference type="SAM" id="Phobius"/>
    </source>
</evidence>
<keyword evidence="7" id="KW-1185">Reference proteome</keyword>
<dbReference type="InterPro" id="IPR039297">
    <property type="entry name" value="COX7a"/>
</dbReference>
<keyword evidence="5" id="KW-0812">Transmembrane</keyword>
<dbReference type="Pfam" id="PF02238">
    <property type="entry name" value="COX7a"/>
    <property type="match status" value="1"/>
</dbReference>
<evidence type="ECO:0000313" key="6">
    <source>
        <dbReference type="EMBL" id="EWC47325.1"/>
    </source>
</evidence>
<dbReference type="Proteomes" id="UP000024837">
    <property type="component" value="Unassembled WGS sequence"/>
</dbReference>
<dbReference type="EMBL" id="KI966410">
    <property type="protein sequence ID" value="EWC47325.1"/>
    <property type="molecule type" value="Genomic_DNA"/>
</dbReference>
<organism evidence="6 7">
    <name type="scientific">Drechslerella stenobrocha 248</name>
    <dbReference type="NCBI Taxonomy" id="1043628"/>
    <lineage>
        <taxon>Eukaryota</taxon>
        <taxon>Fungi</taxon>
        <taxon>Dikarya</taxon>
        <taxon>Ascomycota</taxon>
        <taxon>Pezizomycotina</taxon>
        <taxon>Orbiliomycetes</taxon>
        <taxon>Orbiliales</taxon>
        <taxon>Orbiliaceae</taxon>
        <taxon>Drechslerella</taxon>
    </lineage>
</organism>
<name>W7IE83_9PEZI</name>
<gene>
    <name evidence="6" type="ORF">DRE_00293</name>
</gene>
<evidence type="ECO:0000256" key="1">
    <source>
        <dbReference type="ARBA" id="ARBA00004273"/>
    </source>
</evidence>
<keyword evidence="3" id="KW-0496">Mitochondrion</keyword>
<feature type="transmembrane region" description="Helical" evidence="5">
    <location>
        <begin position="37"/>
        <end position="60"/>
    </location>
</feature>
<dbReference type="HOGENOM" id="CLU_169147_1_1_1"/>
<comment type="subcellular location">
    <subcellularLocation>
        <location evidence="1">Mitochondrion inner membrane</location>
    </subcellularLocation>
</comment>
<accession>W7IE83</accession>
<evidence type="ECO:0000313" key="7">
    <source>
        <dbReference type="Proteomes" id="UP000024837"/>
    </source>
</evidence>
<dbReference type="GO" id="GO:0005743">
    <property type="term" value="C:mitochondrial inner membrane"/>
    <property type="evidence" value="ECO:0007669"/>
    <property type="project" value="UniProtKB-SubCell"/>
</dbReference>
<dbReference type="AlphaFoldDB" id="W7IE83"/>
<evidence type="ECO:0000256" key="4">
    <source>
        <dbReference type="ARBA" id="ARBA00023136"/>
    </source>
</evidence>
<keyword evidence="2" id="KW-0999">Mitochondrion inner membrane</keyword>
<sequence length="66" mass="7784">MSGFVFRKNNVMEWQRLHQRHDGVRTWAKGPRSKLMIYPYFVILGAGFVGSMYGMGRAIFGKKTWW</sequence>
<keyword evidence="4 5" id="KW-0472">Membrane</keyword>
<protein>
    <submittedName>
        <fullName evidence="6">Uncharacterized protein</fullName>
    </submittedName>
</protein>
<evidence type="ECO:0000256" key="3">
    <source>
        <dbReference type="ARBA" id="ARBA00023128"/>
    </source>
</evidence>
<reference evidence="6 7" key="1">
    <citation type="submission" date="2013-05" db="EMBL/GenBank/DDBJ databases">
        <title>Drechslerella stenobrocha genome reveals carnivorous origination and mechanical trapping mechanism of predatory fungi.</title>
        <authorList>
            <person name="Liu X."/>
            <person name="Zhang W."/>
            <person name="Liu K."/>
        </authorList>
    </citation>
    <scope>NUCLEOTIDE SEQUENCE [LARGE SCALE GENOMIC DNA]</scope>
    <source>
        <strain evidence="6 7">248</strain>
    </source>
</reference>
<dbReference type="OrthoDB" id="5511599at2759"/>
<evidence type="ECO:0000256" key="2">
    <source>
        <dbReference type="ARBA" id="ARBA00022792"/>
    </source>
</evidence>
<keyword evidence="5" id="KW-1133">Transmembrane helix</keyword>